<sequence>MILIMGGKVMANLSVNILGMNFENPVFTAAGPGSRNGEACIRAVKGGAGGVVTKTISLEPAKVPRPCMASINSGFLNTELWSELPKEQWISKEYKKAKEAKVPIIISIGYTEEQISKIVPLIKPYADAVELSTHYIGTDIKPIINAMKAAKKALDCPVFMKLSPHTDIQTIAKGLEEEGADGLVMINSLGPCMKIDTETAYPIMGSENGYGWLSGSAVKPIAIRNIYEATKAVKIPIIGVGGVSCGRDVAEMMMAGASAVQVCTQAILSGADIYGKITNELNEFLDAHGYLDVKEIISLAHRKSIERNVRTTAICPSVDYSKCVRCGKCKKSCVYEAIDIKDKLKIDENKCFGCGLCVTRCPRGALKIQYK</sequence>
<dbReference type="InterPro" id="IPR050074">
    <property type="entry name" value="DHO_dehydrogenase"/>
</dbReference>
<evidence type="ECO:0000256" key="10">
    <source>
        <dbReference type="ARBA" id="ARBA00022975"/>
    </source>
</evidence>
<evidence type="ECO:0000256" key="3">
    <source>
        <dbReference type="ARBA" id="ARBA00004715"/>
    </source>
</evidence>
<evidence type="ECO:0000256" key="5">
    <source>
        <dbReference type="ARBA" id="ARBA00012061"/>
    </source>
</evidence>
<evidence type="ECO:0000256" key="15">
    <source>
        <dbReference type="ARBA" id="ARBA00030119"/>
    </source>
</evidence>
<keyword evidence="13" id="KW-0411">Iron-sulfur</keyword>
<dbReference type="SUPFAM" id="SSF51395">
    <property type="entry name" value="FMN-linked oxidoreductases"/>
    <property type="match status" value="1"/>
</dbReference>
<dbReference type="InterPro" id="IPR023359">
    <property type="entry name" value="Dihydro_DH_chainA_dom2"/>
</dbReference>
<dbReference type="GO" id="GO:0006221">
    <property type="term" value="P:pyrimidine nucleotide biosynthetic process"/>
    <property type="evidence" value="ECO:0007669"/>
    <property type="project" value="UniProtKB-KW"/>
</dbReference>
<dbReference type="HOGENOM" id="CLU_042042_4_3_9"/>
<keyword evidence="9" id="KW-0479">Metal-binding</keyword>
<keyword evidence="7" id="KW-0285">Flavoprotein</keyword>
<evidence type="ECO:0000256" key="7">
    <source>
        <dbReference type="ARBA" id="ARBA00022630"/>
    </source>
</evidence>
<dbReference type="PATRIC" id="fig|545697.3.peg.856"/>
<dbReference type="STRING" id="545697.HMPREF0216_00869"/>
<dbReference type="GO" id="GO:0004589">
    <property type="term" value="F:dihydroorotate dehydrogenase (NAD+) activity"/>
    <property type="evidence" value="ECO:0007669"/>
    <property type="project" value="UniProtKB-EC"/>
</dbReference>
<keyword evidence="12" id="KW-0408">Iron</keyword>
<evidence type="ECO:0000256" key="12">
    <source>
        <dbReference type="ARBA" id="ARBA00023004"/>
    </source>
</evidence>
<keyword evidence="8" id="KW-0288">FMN</keyword>
<dbReference type="InterPro" id="IPR017900">
    <property type="entry name" value="4Fe4S_Fe_S_CS"/>
</dbReference>
<dbReference type="eggNOG" id="COG0167">
    <property type="taxonomic scope" value="Bacteria"/>
</dbReference>
<comment type="function">
    <text evidence="2">Catalyzes the conversion of dihydroorotate to orotate with NAD(+) as electron acceptor.</text>
</comment>
<evidence type="ECO:0000256" key="6">
    <source>
        <dbReference type="ARBA" id="ARBA00018101"/>
    </source>
</evidence>
<feature type="domain" description="4Fe-4S ferredoxin-type" evidence="19">
    <location>
        <begin position="342"/>
        <end position="371"/>
    </location>
</feature>
<keyword evidence="11" id="KW-0560">Oxidoreductase</keyword>
<dbReference type="InterPro" id="IPR005720">
    <property type="entry name" value="Dihydroorotate_DH_cat"/>
</dbReference>
<dbReference type="eggNOG" id="COG2768">
    <property type="taxonomic scope" value="Bacteria"/>
</dbReference>
<gene>
    <name evidence="20" type="ORF">HMPREF0216_00869</name>
</gene>
<evidence type="ECO:0000256" key="16">
    <source>
        <dbReference type="ARBA" id="ARBA00032046"/>
    </source>
</evidence>
<evidence type="ECO:0000256" key="8">
    <source>
        <dbReference type="ARBA" id="ARBA00022643"/>
    </source>
</evidence>
<dbReference type="Gene3D" id="2.30.26.10">
    <property type="entry name" value="Dihydroorotate Dehydrogenase A, chain A, domain 2"/>
    <property type="match status" value="1"/>
</dbReference>
<dbReference type="SUPFAM" id="SSF54862">
    <property type="entry name" value="4Fe-4S ferredoxins"/>
    <property type="match status" value="1"/>
</dbReference>
<evidence type="ECO:0000256" key="9">
    <source>
        <dbReference type="ARBA" id="ARBA00022723"/>
    </source>
</evidence>
<dbReference type="GO" id="GO:0046872">
    <property type="term" value="F:metal ion binding"/>
    <property type="evidence" value="ECO:0007669"/>
    <property type="project" value="UniProtKB-KW"/>
</dbReference>
<dbReference type="PANTHER" id="PTHR48109:SF1">
    <property type="entry name" value="DIHYDROOROTATE DEHYDROGENASE (FUMARATE)"/>
    <property type="match status" value="1"/>
</dbReference>
<evidence type="ECO:0000256" key="13">
    <source>
        <dbReference type="ARBA" id="ARBA00023014"/>
    </source>
</evidence>
<feature type="domain" description="4Fe-4S ferredoxin-type" evidence="19">
    <location>
        <begin position="314"/>
        <end position="341"/>
    </location>
</feature>
<protein>
    <recommendedName>
        <fullName evidence="6">Dihydroorotate dehydrogenase B (NAD(+)), catalytic subunit</fullName>
        <ecNumber evidence="5">1.3.1.14</ecNumber>
    </recommendedName>
    <alternativeName>
        <fullName evidence="14">Dihydroorotate oxidase B</fullName>
    </alternativeName>
    <alternativeName>
        <fullName evidence="17">Dihydrothymine dehydrogenase</fullName>
    </alternativeName>
    <alternativeName>
        <fullName evidence="15">Dihydrouracil dehydrogenase</fullName>
    </alternativeName>
    <alternativeName>
        <fullName evidence="16">Orotate reductase (NADH)</fullName>
    </alternativeName>
</protein>
<keyword evidence="10" id="KW-0665">Pyrimidine biosynthesis</keyword>
<evidence type="ECO:0000256" key="2">
    <source>
        <dbReference type="ARBA" id="ARBA00003616"/>
    </source>
</evidence>
<dbReference type="Pfam" id="PF14697">
    <property type="entry name" value="Fer4_21"/>
    <property type="match status" value="1"/>
</dbReference>
<dbReference type="PROSITE" id="PS00198">
    <property type="entry name" value="4FE4S_FER_1"/>
    <property type="match status" value="1"/>
</dbReference>
<comment type="cofactor">
    <cofactor evidence="1">
        <name>FMN</name>
        <dbReference type="ChEBI" id="CHEBI:58210"/>
    </cofactor>
</comment>
<comment type="caution">
    <text evidence="20">The sequence shown here is derived from an EMBL/GenBank/DDBJ whole genome shotgun (WGS) entry which is preliminary data.</text>
</comment>
<dbReference type="GO" id="GO:0006207">
    <property type="term" value="P:'de novo' pyrimidine nucleobase biosynthetic process"/>
    <property type="evidence" value="ECO:0007669"/>
    <property type="project" value="TreeGrafter"/>
</dbReference>
<dbReference type="Gene3D" id="3.20.20.70">
    <property type="entry name" value="Aldolase class I"/>
    <property type="match status" value="1"/>
</dbReference>
<accession>L1QLB9</accession>
<dbReference type="PROSITE" id="PS51379">
    <property type="entry name" value="4FE4S_FER_2"/>
    <property type="match status" value="2"/>
</dbReference>
<evidence type="ECO:0000259" key="19">
    <source>
        <dbReference type="PROSITE" id="PS51379"/>
    </source>
</evidence>
<comment type="similarity">
    <text evidence="4">Belongs to the dihydropyrimidine dehydrogenase family.</text>
</comment>
<dbReference type="EMBL" id="AMEZ01000025">
    <property type="protein sequence ID" value="EKY28347.1"/>
    <property type="molecule type" value="Genomic_DNA"/>
</dbReference>
<evidence type="ECO:0000313" key="21">
    <source>
        <dbReference type="Proteomes" id="UP000010420"/>
    </source>
</evidence>
<comment type="catalytic activity">
    <reaction evidence="18">
        <text>(S)-dihydroorotate + NAD(+) = orotate + NADH + H(+)</text>
        <dbReference type="Rhea" id="RHEA:13513"/>
        <dbReference type="ChEBI" id="CHEBI:15378"/>
        <dbReference type="ChEBI" id="CHEBI:30839"/>
        <dbReference type="ChEBI" id="CHEBI:30864"/>
        <dbReference type="ChEBI" id="CHEBI:57540"/>
        <dbReference type="ChEBI" id="CHEBI:57945"/>
        <dbReference type="EC" id="1.3.1.14"/>
    </reaction>
</comment>
<keyword evidence="21" id="KW-1185">Reference proteome</keyword>
<dbReference type="Gene3D" id="3.30.70.20">
    <property type="match status" value="1"/>
</dbReference>
<dbReference type="InterPro" id="IPR013785">
    <property type="entry name" value="Aldolase_TIM"/>
</dbReference>
<organism evidence="20 21">
    <name type="scientific">Clostridium celatum DSM 1785</name>
    <dbReference type="NCBI Taxonomy" id="545697"/>
    <lineage>
        <taxon>Bacteria</taxon>
        <taxon>Bacillati</taxon>
        <taxon>Bacillota</taxon>
        <taxon>Clostridia</taxon>
        <taxon>Eubacteriales</taxon>
        <taxon>Clostridiaceae</taxon>
        <taxon>Clostridium</taxon>
    </lineage>
</organism>
<evidence type="ECO:0000256" key="4">
    <source>
        <dbReference type="ARBA" id="ARBA00010804"/>
    </source>
</evidence>
<evidence type="ECO:0000256" key="17">
    <source>
        <dbReference type="ARBA" id="ARBA00032722"/>
    </source>
</evidence>
<evidence type="ECO:0000313" key="20">
    <source>
        <dbReference type="EMBL" id="EKY28347.1"/>
    </source>
</evidence>
<dbReference type="GO" id="GO:0005737">
    <property type="term" value="C:cytoplasm"/>
    <property type="evidence" value="ECO:0007669"/>
    <property type="project" value="InterPro"/>
</dbReference>
<dbReference type="Pfam" id="PF01180">
    <property type="entry name" value="DHO_dh"/>
    <property type="match status" value="1"/>
</dbReference>
<reference evidence="20 21" key="1">
    <citation type="submission" date="2012-05" db="EMBL/GenBank/DDBJ databases">
        <authorList>
            <person name="Weinstock G."/>
            <person name="Sodergren E."/>
            <person name="Lobos E.A."/>
            <person name="Fulton L."/>
            <person name="Fulton R."/>
            <person name="Courtney L."/>
            <person name="Fronick C."/>
            <person name="O'Laughlin M."/>
            <person name="Godfrey J."/>
            <person name="Wilson R.M."/>
            <person name="Miner T."/>
            <person name="Farmer C."/>
            <person name="Delehaunty K."/>
            <person name="Cordes M."/>
            <person name="Minx P."/>
            <person name="Tomlinson C."/>
            <person name="Chen J."/>
            <person name="Wollam A."/>
            <person name="Pepin K.H."/>
            <person name="Bhonagiri V."/>
            <person name="Zhang X."/>
            <person name="Suruliraj S."/>
            <person name="Warren W."/>
            <person name="Mitreva M."/>
            <person name="Mardis E.R."/>
            <person name="Wilson R.K."/>
        </authorList>
    </citation>
    <scope>NUCLEOTIDE SEQUENCE [LARGE SCALE GENOMIC DNA]</scope>
    <source>
        <strain evidence="20 21">DSM 1785</strain>
    </source>
</reference>
<comment type="pathway">
    <text evidence="3">Pyrimidine metabolism; UMP biosynthesis via de novo pathway; orotate from (S)-dihydroorotate (NAD(+) route): step 1/1.</text>
</comment>
<dbReference type="InterPro" id="IPR017896">
    <property type="entry name" value="4Fe4S_Fe-S-bd"/>
</dbReference>
<evidence type="ECO:0000256" key="14">
    <source>
        <dbReference type="ARBA" id="ARBA00029718"/>
    </source>
</evidence>
<dbReference type="EC" id="1.3.1.14" evidence="5"/>
<dbReference type="Proteomes" id="UP000010420">
    <property type="component" value="Unassembled WGS sequence"/>
</dbReference>
<evidence type="ECO:0000256" key="18">
    <source>
        <dbReference type="ARBA" id="ARBA00048996"/>
    </source>
</evidence>
<dbReference type="AlphaFoldDB" id="L1QLB9"/>
<dbReference type="GO" id="GO:0051536">
    <property type="term" value="F:iron-sulfur cluster binding"/>
    <property type="evidence" value="ECO:0007669"/>
    <property type="project" value="UniProtKB-KW"/>
</dbReference>
<name>L1QLB9_9CLOT</name>
<dbReference type="PANTHER" id="PTHR48109">
    <property type="entry name" value="DIHYDROOROTATE DEHYDROGENASE (QUINONE), MITOCHONDRIAL-RELATED"/>
    <property type="match status" value="1"/>
</dbReference>
<evidence type="ECO:0000256" key="11">
    <source>
        <dbReference type="ARBA" id="ARBA00023002"/>
    </source>
</evidence>
<proteinExistence type="inferred from homology"/>
<evidence type="ECO:0000256" key="1">
    <source>
        <dbReference type="ARBA" id="ARBA00001917"/>
    </source>
</evidence>